<comment type="caution">
    <text evidence="2">The sequence shown here is derived from an EMBL/GenBank/DDBJ whole genome shotgun (WGS) entry which is preliminary data.</text>
</comment>
<evidence type="ECO:0000256" key="1">
    <source>
        <dbReference type="SAM" id="MobiDB-lite"/>
    </source>
</evidence>
<dbReference type="EMBL" id="JASPKY010000446">
    <property type="protein sequence ID" value="KAK9696584.1"/>
    <property type="molecule type" value="Genomic_DNA"/>
</dbReference>
<reference evidence="2 3" key="1">
    <citation type="journal article" date="2024" name="BMC Genomics">
        <title>De novo assembly and annotation of Popillia japonica's genome with initial clues to its potential as an invasive pest.</title>
        <authorList>
            <person name="Cucini C."/>
            <person name="Boschi S."/>
            <person name="Funari R."/>
            <person name="Cardaioli E."/>
            <person name="Iannotti N."/>
            <person name="Marturano G."/>
            <person name="Paoli F."/>
            <person name="Bruttini M."/>
            <person name="Carapelli A."/>
            <person name="Frati F."/>
            <person name="Nardi F."/>
        </authorList>
    </citation>
    <scope>NUCLEOTIDE SEQUENCE [LARGE SCALE GENOMIC DNA]</scope>
    <source>
        <strain evidence="2">DMR45628</strain>
    </source>
</reference>
<gene>
    <name evidence="2" type="ORF">QE152_g31489</name>
</gene>
<accession>A0AAW1J235</accession>
<evidence type="ECO:0000313" key="2">
    <source>
        <dbReference type="EMBL" id="KAK9696584.1"/>
    </source>
</evidence>
<keyword evidence="3" id="KW-1185">Reference proteome</keyword>
<sequence length="983" mass="110641">MDPNELDEDLMELRKKEREQVREFIEKLVESMLGGNLDEVNVSRVYNDKKYDSLFARYHADLSNALTDLGSALHISISNLPITGQSPCSAHAYLKNLIERFTNEASELPNLIKYESHPAHPEETISNRSYEDLLSTAIINKVVQVNQNEARSSTASSRASEATRRSGNKEYFFGDETLENKWKNQDNIRDDASSVSSLDDWVRSDSSIGSSKYVDRMSLTIKQHIEEGSISDDEDLDNASYVQDIHSSDENWHENWYFQKRRLTNSNSPVPVPMLVPNPITEAKVLIGDKEAEEFSDRDSDYGDPELVPDIKNILVNSKTIIGGKNPIPSVDETDNMIHSTEDILTSNTENNEPTVTDDARKCESTDTLQRNEVLNNGKSKKIIEANIITEYSSETTQNQNSSGDVLNIPESYNEDVSLISLESNTEQDTEYTEQYASLPRTYLKSSKLVPRAQVNEQHEVDSIPLPSHELRNGNSKINENSSDSDEEAMRVFAGSYSEREKEKWKHSSVEIPDNPYSPENLERRLSGRSSSSSTSSRFGRDYYVRNAAKSAGARQPHKLLTESEVAEFSPTLNSSGINSEDAAVVVTAVPVLVNSEESNDFYSMSDSSIISPTKLSAPHDISSDSDLSIERVYNLQSGKVFEKKGNVSQEISIKDSYSPEGLKYVPKEFDEEVQSRTDENHNNTGIQSSKQAFMRSLTQLSDEAADIVKNDYLFVDTIPNVNEEIIEVPYDENKFKATLEIFNVIPETAVTNKGKSEKSEVVKHIISDVETVKIDTETVFNEDEIDTIKSYAIDSVTQNIPLSFGEVKKIVDNKVNTSDYSEEEVLSDNREFSLEYSTDLNGDEVSRTDSSLETDPEIIDLKEKRLVKDLLDIIKDYESTVSQKPPDDEELDVIRSVKNLKQLFDKGHNIQIKKDPKQIYSLTARSLSMQFRQKLKSDDEASLSPEANIVDGNVGVEETEEVLPIDITKNRIAFFEHLGSNK</sequence>
<feature type="compositionally biased region" description="Polar residues" evidence="1">
    <location>
        <begin position="473"/>
        <end position="482"/>
    </location>
</feature>
<evidence type="ECO:0000313" key="3">
    <source>
        <dbReference type="Proteomes" id="UP001458880"/>
    </source>
</evidence>
<dbReference type="AlphaFoldDB" id="A0AAW1J235"/>
<feature type="region of interest" description="Disordered" evidence="1">
    <location>
        <begin position="503"/>
        <end position="538"/>
    </location>
</feature>
<dbReference type="Proteomes" id="UP001458880">
    <property type="component" value="Unassembled WGS sequence"/>
</dbReference>
<proteinExistence type="predicted"/>
<name>A0AAW1J235_POPJA</name>
<feature type="compositionally biased region" description="Low complexity" evidence="1">
    <location>
        <begin position="528"/>
        <end position="538"/>
    </location>
</feature>
<protein>
    <submittedName>
        <fullName evidence="2">Uncharacterized protein</fullName>
    </submittedName>
</protein>
<organism evidence="2 3">
    <name type="scientific">Popillia japonica</name>
    <name type="common">Japanese beetle</name>
    <dbReference type="NCBI Taxonomy" id="7064"/>
    <lineage>
        <taxon>Eukaryota</taxon>
        <taxon>Metazoa</taxon>
        <taxon>Ecdysozoa</taxon>
        <taxon>Arthropoda</taxon>
        <taxon>Hexapoda</taxon>
        <taxon>Insecta</taxon>
        <taxon>Pterygota</taxon>
        <taxon>Neoptera</taxon>
        <taxon>Endopterygota</taxon>
        <taxon>Coleoptera</taxon>
        <taxon>Polyphaga</taxon>
        <taxon>Scarabaeiformia</taxon>
        <taxon>Scarabaeidae</taxon>
        <taxon>Rutelinae</taxon>
        <taxon>Popillia</taxon>
    </lineage>
</organism>
<feature type="region of interest" description="Disordered" evidence="1">
    <location>
        <begin position="457"/>
        <end position="488"/>
    </location>
</feature>